<proteinExistence type="predicted"/>
<evidence type="ECO:0000256" key="7">
    <source>
        <dbReference type="RuleBase" id="RU371123"/>
    </source>
</evidence>
<evidence type="ECO:0000259" key="8">
    <source>
        <dbReference type="PROSITE" id="PS51324"/>
    </source>
</evidence>
<comment type="cofactor">
    <cofactor evidence="1 7">
        <name>FAD</name>
        <dbReference type="ChEBI" id="CHEBI:57692"/>
    </cofactor>
</comment>
<evidence type="ECO:0000256" key="4">
    <source>
        <dbReference type="ARBA" id="ARBA00023002"/>
    </source>
</evidence>
<keyword evidence="5" id="KW-1015">Disulfide bond</keyword>
<evidence type="ECO:0000256" key="6">
    <source>
        <dbReference type="ARBA" id="ARBA00048864"/>
    </source>
</evidence>
<evidence type="ECO:0000256" key="2">
    <source>
        <dbReference type="ARBA" id="ARBA00022630"/>
    </source>
</evidence>
<reference evidence="9" key="1">
    <citation type="journal article" date="2019" name="Viruses">
        <title>Detection and Characterization of Invertebrate Iridoviruses Found in Reptiles and Prey Insects in Europe over the Past Two Decades.</title>
        <authorList>
            <person name="Papp T."/>
            <person name="Marschang R.E."/>
        </authorList>
    </citation>
    <scope>NUCLEOTIDE SEQUENCE</scope>
    <source>
        <strain evidence="9">Liz-CrIV</strain>
    </source>
</reference>
<accession>A0A5B8RMS7</accession>
<name>A0A5B8RMS7_9VIRU</name>
<evidence type="ECO:0000256" key="1">
    <source>
        <dbReference type="ARBA" id="ARBA00001974"/>
    </source>
</evidence>
<sequence length="111" mass="12884">MTDIDPHIWGPSFWSTYHLYASSYPIHPTPIIMDAARSFVKTIPFTLPCSSCTDHAFAYIKNIQKKDPDLISIVSSKMLFEKFFIDFHNSVNYRLGKPLLPESVARKKWKF</sequence>
<dbReference type="GO" id="GO:0050660">
    <property type="term" value="F:flavin adenine dinucleotide binding"/>
    <property type="evidence" value="ECO:0007669"/>
    <property type="project" value="TreeGrafter"/>
</dbReference>
<evidence type="ECO:0000256" key="3">
    <source>
        <dbReference type="ARBA" id="ARBA00022827"/>
    </source>
</evidence>
<keyword evidence="2 7" id="KW-0285">Flavoprotein</keyword>
<keyword evidence="4 7" id="KW-0560">Oxidoreductase</keyword>
<dbReference type="PANTHER" id="PTHR12645:SF0">
    <property type="entry name" value="FAD-LINKED SULFHYDRYL OXIDASE ALR"/>
    <property type="match status" value="1"/>
</dbReference>
<dbReference type="EC" id="1.8.3.2" evidence="7"/>
<evidence type="ECO:0000313" key="9">
    <source>
        <dbReference type="EMBL" id="QEA08317.1"/>
    </source>
</evidence>
<feature type="domain" description="ERV/ALR sulfhydryl oxidase" evidence="8">
    <location>
        <begin position="2"/>
        <end position="109"/>
    </location>
</feature>
<dbReference type="InterPro" id="IPR017905">
    <property type="entry name" value="ERV/ALR_sulphydryl_oxidase"/>
</dbReference>
<dbReference type="InterPro" id="IPR039799">
    <property type="entry name" value="ALR/ERV"/>
</dbReference>
<dbReference type="InterPro" id="IPR036774">
    <property type="entry name" value="ERV/ALR_sulphydryl_oxid_sf"/>
</dbReference>
<protein>
    <recommendedName>
        <fullName evidence="7">Sulfhydryl oxidase</fullName>
        <ecNumber evidence="7">1.8.3.2</ecNumber>
    </recommendedName>
</protein>
<comment type="catalytic activity">
    <reaction evidence="6 7">
        <text>2 R'C(R)SH + O2 = R'C(R)S-S(R)CR' + H2O2</text>
        <dbReference type="Rhea" id="RHEA:17357"/>
        <dbReference type="ChEBI" id="CHEBI:15379"/>
        <dbReference type="ChEBI" id="CHEBI:16240"/>
        <dbReference type="ChEBI" id="CHEBI:16520"/>
        <dbReference type="ChEBI" id="CHEBI:17412"/>
        <dbReference type="EC" id="1.8.3.2"/>
    </reaction>
</comment>
<dbReference type="GO" id="GO:0016971">
    <property type="term" value="F:flavin-dependent sulfhydryl oxidase activity"/>
    <property type="evidence" value="ECO:0007669"/>
    <property type="project" value="InterPro"/>
</dbReference>
<dbReference type="Gene3D" id="1.20.120.310">
    <property type="entry name" value="ERV/ALR sulfhydryl oxidase domain"/>
    <property type="match status" value="1"/>
</dbReference>
<organism evidence="9">
    <name type="scientific">Iridovirus Liz-CrIV</name>
    <dbReference type="NCBI Taxonomy" id="2594309"/>
    <lineage>
        <taxon>Viruses</taxon>
        <taxon>Varidnaviria</taxon>
        <taxon>Bamfordvirae</taxon>
        <taxon>Nucleocytoviricota</taxon>
        <taxon>Megaviricetes</taxon>
        <taxon>Pimascovirales</taxon>
        <taxon>Pimascovirales incertae sedis</taxon>
        <taxon>Iridoviridae</taxon>
    </lineage>
</organism>
<keyword evidence="3 7" id="KW-0274">FAD</keyword>
<dbReference type="PROSITE" id="PS51324">
    <property type="entry name" value="ERV_ALR"/>
    <property type="match status" value="1"/>
</dbReference>
<dbReference type="Pfam" id="PF04777">
    <property type="entry name" value="Evr1_Alr"/>
    <property type="match status" value="1"/>
</dbReference>
<dbReference type="SUPFAM" id="SSF69000">
    <property type="entry name" value="FAD-dependent thiol oxidase"/>
    <property type="match status" value="1"/>
</dbReference>
<dbReference type="PANTHER" id="PTHR12645">
    <property type="entry name" value="ALR/ERV"/>
    <property type="match status" value="1"/>
</dbReference>
<dbReference type="EMBL" id="MN081869">
    <property type="protein sequence ID" value="QEA08317.1"/>
    <property type="molecule type" value="Genomic_DNA"/>
</dbReference>
<evidence type="ECO:0000256" key="5">
    <source>
        <dbReference type="ARBA" id="ARBA00023157"/>
    </source>
</evidence>